<proteinExistence type="predicted"/>
<dbReference type="PANTHER" id="PTHR11662:SF399">
    <property type="entry name" value="FI19708P1-RELATED"/>
    <property type="match status" value="1"/>
</dbReference>
<feature type="transmembrane region" description="Helical" evidence="6">
    <location>
        <begin position="357"/>
        <end position="379"/>
    </location>
</feature>
<comment type="subcellular location">
    <subcellularLocation>
        <location evidence="1">Membrane</location>
        <topology evidence="1">Multi-pass membrane protein</topology>
    </subcellularLocation>
</comment>
<dbReference type="EMBL" id="HBIZ01038802">
    <property type="protein sequence ID" value="CAE0772133.1"/>
    <property type="molecule type" value="Transcribed_RNA"/>
</dbReference>
<gene>
    <name evidence="8" type="ORF">PCAR00345_LOCUS24745</name>
</gene>
<feature type="compositionally biased region" description="Polar residues" evidence="5">
    <location>
        <begin position="1"/>
        <end position="16"/>
    </location>
</feature>
<dbReference type="AlphaFoldDB" id="A0A7S4F3Y9"/>
<accession>A0A7S4F3Y9</accession>
<feature type="domain" description="Major facilitator superfamily (MFS) profile" evidence="7">
    <location>
        <begin position="139"/>
        <end position="420"/>
    </location>
</feature>
<feature type="region of interest" description="Disordered" evidence="5">
    <location>
        <begin position="1"/>
        <end position="22"/>
    </location>
</feature>
<dbReference type="GO" id="GO:0016020">
    <property type="term" value="C:membrane"/>
    <property type="evidence" value="ECO:0007669"/>
    <property type="project" value="UniProtKB-SubCell"/>
</dbReference>
<evidence type="ECO:0000259" key="7">
    <source>
        <dbReference type="PROSITE" id="PS50850"/>
    </source>
</evidence>
<name>A0A7S4F3Y9_CHRCT</name>
<evidence type="ECO:0000256" key="2">
    <source>
        <dbReference type="ARBA" id="ARBA00022692"/>
    </source>
</evidence>
<dbReference type="Pfam" id="PF07690">
    <property type="entry name" value="MFS_1"/>
    <property type="match status" value="1"/>
</dbReference>
<keyword evidence="2 6" id="KW-0812">Transmembrane</keyword>
<keyword evidence="4 6" id="KW-0472">Membrane</keyword>
<dbReference type="SUPFAM" id="SSF103473">
    <property type="entry name" value="MFS general substrate transporter"/>
    <property type="match status" value="1"/>
</dbReference>
<evidence type="ECO:0000313" key="8">
    <source>
        <dbReference type="EMBL" id="CAE0772133.1"/>
    </source>
</evidence>
<keyword evidence="3 6" id="KW-1133">Transmembrane helix</keyword>
<dbReference type="InterPro" id="IPR020846">
    <property type="entry name" value="MFS_dom"/>
</dbReference>
<evidence type="ECO:0000256" key="6">
    <source>
        <dbReference type="SAM" id="Phobius"/>
    </source>
</evidence>
<evidence type="ECO:0000256" key="3">
    <source>
        <dbReference type="ARBA" id="ARBA00022989"/>
    </source>
</evidence>
<organism evidence="8">
    <name type="scientific">Chrysotila carterae</name>
    <name type="common">Marine alga</name>
    <name type="synonym">Syracosphaera carterae</name>
    <dbReference type="NCBI Taxonomy" id="13221"/>
    <lineage>
        <taxon>Eukaryota</taxon>
        <taxon>Haptista</taxon>
        <taxon>Haptophyta</taxon>
        <taxon>Prymnesiophyceae</taxon>
        <taxon>Isochrysidales</taxon>
        <taxon>Isochrysidaceae</taxon>
        <taxon>Chrysotila</taxon>
    </lineage>
</organism>
<evidence type="ECO:0000256" key="5">
    <source>
        <dbReference type="SAM" id="MobiDB-lite"/>
    </source>
</evidence>
<dbReference type="InterPro" id="IPR036259">
    <property type="entry name" value="MFS_trans_sf"/>
</dbReference>
<dbReference type="Gene3D" id="1.20.1250.20">
    <property type="entry name" value="MFS general substrate transporter like domains"/>
    <property type="match status" value="2"/>
</dbReference>
<dbReference type="InterPro" id="IPR050382">
    <property type="entry name" value="MFS_Na/Anion_cotransporter"/>
</dbReference>
<protein>
    <recommendedName>
        <fullName evidence="7">Major facilitator superfamily (MFS) profile domain-containing protein</fullName>
    </recommendedName>
</protein>
<evidence type="ECO:0000256" key="4">
    <source>
        <dbReference type="ARBA" id="ARBA00023136"/>
    </source>
</evidence>
<evidence type="ECO:0000256" key="1">
    <source>
        <dbReference type="ARBA" id="ARBA00004141"/>
    </source>
</evidence>
<reference evidence="8" key="1">
    <citation type="submission" date="2021-01" db="EMBL/GenBank/DDBJ databases">
        <authorList>
            <person name="Corre E."/>
            <person name="Pelletier E."/>
            <person name="Niang G."/>
            <person name="Scheremetjew M."/>
            <person name="Finn R."/>
            <person name="Kale V."/>
            <person name="Holt S."/>
            <person name="Cochrane G."/>
            <person name="Meng A."/>
            <person name="Brown T."/>
            <person name="Cohen L."/>
        </authorList>
    </citation>
    <scope>NUCLEOTIDE SEQUENCE</scope>
    <source>
        <strain evidence="8">CCMP645</strain>
    </source>
</reference>
<dbReference type="PROSITE" id="PS50850">
    <property type="entry name" value="MFS"/>
    <property type="match status" value="1"/>
</dbReference>
<sequence>MRSLSQETASTPTRSAASHVRRSSTRPLSVRLGLQGFLCPLLLLVFSQLVGCVSPLLAAERAVHLERVKREELRHLRVEPQDQAKSSPSPLSMDLALDIEAALSTSGSNEPELVADRRNIPATSQKLAPSKLSSARNVQLGLLFGSRFTQSVTRMAIGPLLVSIAEEMGCEPHERGALLSAYSLGYLLTQIGGGKLAESLGSDRVLLLSTVAGAICTALSGNARSVRALWWAQVLLGASQGPLFPVSMAHLSKWLPPEERSSASTALDTGITAGSLVALPCSGALASLLGWRSTFKLYAALSAAFAVAWALLAAPSPNKCAYISEAERAYLAQALTQHTGTSKGKLPLKRLSISKMLSLPAIWAIFCSHMAFNFGVYFLTSWGPTYYKDSLGVRPEDASFAFFLPPALNFATKVRQRTCA</sequence>
<dbReference type="InterPro" id="IPR011701">
    <property type="entry name" value="MFS"/>
</dbReference>
<dbReference type="PANTHER" id="PTHR11662">
    <property type="entry name" value="SOLUTE CARRIER FAMILY 17"/>
    <property type="match status" value="1"/>
</dbReference>
<dbReference type="GO" id="GO:0022857">
    <property type="term" value="F:transmembrane transporter activity"/>
    <property type="evidence" value="ECO:0007669"/>
    <property type="project" value="InterPro"/>
</dbReference>